<dbReference type="PANTHER" id="PTHR30502">
    <property type="entry name" value="2-KETO-3-DEOXY-L-RHAMNONATE ALDOLASE"/>
    <property type="match status" value="1"/>
</dbReference>
<gene>
    <name evidence="5" type="ORF">OOU_Y34scaffold00207g38</name>
</gene>
<accession>A0AA97PQ05</accession>
<dbReference type="AlphaFoldDB" id="A0AA97PQ05"/>
<sequence>MSTMQQANRLKQAFMTKKPAFGLWQMLPGSNISRALARTPGIDWVMVDYAAMHEAVPAIAAVGVSPIVRIPDFQPWMVKLQEVKTLVSACKFPPEGTRGFGSPFAMHTFSPTPSMTTYLQSANSSLLTMVQIETREALERVAEIAPLVDVVLVGPFDLGNNIGQPILDGVMSQELKDAVESVRVAAERAGVVSGIFCTGPEMAKSCADAGWGMISVATDLTALMGTMEERVAVARGEARFVQAEFLQTFLLFWIRLWYFNR</sequence>
<dbReference type="InterPro" id="IPR015813">
    <property type="entry name" value="Pyrv/PenolPyrv_kinase-like_dom"/>
</dbReference>
<dbReference type="GO" id="GO:0016832">
    <property type="term" value="F:aldehyde-lyase activity"/>
    <property type="evidence" value="ECO:0007669"/>
    <property type="project" value="TreeGrafter"/>
</dbReference>
<evidence type="ECO:0000313" key="5">
    <source>
        <dbReference type="EMBL" id="ELQ42473.1"/>
    </source>
</evidence>
<dbReference type="GO" id="GO:0046872">
    <property type="term" value="F:metal ion binding"/>
    <property type="evidence" value="ECO:0007669"/>
    <property type="project" value="UniProtKB-KW"/>
</dbReference>
<protein>
    <submittedName>
        <fullName evidence="5">2,4-dihydroxyhept-2-ene-1,7-dioic acid aldolase</fullName>
    </submittedName>
</protein>
<evidence type="ECO:0000256" key="3">
    <source>
        <dbReference type="ARBA" id="ARBA00023239"/>
    </source>
</evidence>
<dbReference type="PANTHER" id="PTHR30502:SF0">
    <property type="entry name" value="PHOSPHOENOLPYRUVATE CARBOXYLASE FAMILY PROTEIN"/>
    <property type="match status" value="1"/>
</dbReference>
<name>A0AA97PQ05_PYRO3</name>
<feature type="domain" description="HpcH/HpaI aldolase/citrate lyase" evidence="4">
    <location>
        <begin position="79"/>
        <end position="223"/>
    </location>
</feature>
<proteinExistence type="inferred from homology"/>
<dbReference type="InterPro" id="IPR005000">
    <property type="entry name" value="Aldolase/citrate-lyase_domain"/>
</dbReference>
<dbReference type="Pfam" id="PF03328">
    <property type="entry name" value="HpcH_HpaI"/>
    <property type="match status" value="1"/>
</dbReference>
<evidence type="ECO:0000256" key="2">
    <source>
        <dbReference type="ARBA" id="ARBA00022723"/>
    </source>
</evidence>
<reference evidence="5" key="1">
    <citation type="journal article" date="2012" name="PLoS Genet.">
        <title>Comparative analysis of the genomes of two field isolates of the rice blast fungus Magnaporthe oryzae.</title>
        <authorList>
            <person name="Xue M."/>
            <person name="Yang J."/>
            <person name="Li Z."/>
            <person name="Hu S."/>
            <person name="Yao N."/>
            <person name="Dean R.A."/>
            <person name="Zhao W."/>
            <person name="Shen M."/>
            <person name="Zhang H."/>
            <person name="Li C."/>
            <person name="Liu L."/>
            <person name="Cao L."/>
            <person name="Xu X."/>
            <person name="Xing Y."/>
            <person name="Hsiang T."/>
            <person name="Zhang Z."/>
            <person name="Xu J.R."/>
            <person name="Peng Y.L."/>
        </authorList>
    </citation>
    <scope>NUCLEOTIDE SEQUENCE</scope>
    <source>
        <strain evidence="5">Y34</strain>
    </source>
</reference>
<organism evidence="5">
    <name type="scientific">Pyricularia oryzae (strain Y34)</name>
    <name type="common">Rice blast fungus</name>
    <name type="synonym">Magnaporthe oryzae</name>
    <dbReference type="NCBI Taxonomy" id="1143189"/>
    <lineage>
        <taxon>Eukaryota</taxon>
        <taxon>Fungi</taxon>
        <taxon>Dikarya</taxon>
        <taxon>Ascomycota</taxon>
        <taxon>Pezizomycotina</taxon>
        <taxon>Sordariomycetes</taxon>
        <taxon>Sordariomycetidae</taxon>
        <taxon>Magnaporthales</taxon>
        <taxon>Pyriculariaceae</taxon>
        <taxon>Pyricularia</taxon>
    </lineage>
</organism>
<dbReference type="Proteomes" id="UP000011086">
    <property type="component" value="Unassembled WGS sequence"/>
</dbReference>
<keyword evidence="3" id="KW-0456">Lyase</keyword>
<dbReference type="InterPro" id="IPR050251">
    <property type="entry name" value="HpcH-HpaI_aldolase"/>
</dbReference>
<dbReference type="SUPFAM" id="SSF51621">
    <property type="entry name" value="Phosphoenolpyruvate/pyruvate domain"/>
    <property type="match status" value="1"/>
</dbReference>
<dbReference type="Gene3D" id="3.20.20.60">
    <property type="entry name" value="Phosphoenolpyruvate-binding domains"/>
    <property type="match status" value="1"/>
</dbReference>
<evidence type="ECO:0000259" key="4">
    <source>
        <dbReference type="Pfam" id="PF03328"/>
    </source>
</evidence>
<keyword evidence="2" id="KW-0479">Metal-binding</keyword>
<evidence type="ECO:0000256" key="1">
    <source>
        <dbReference type="ARBA" id="ARBA00005568"/>
    </source>
</evidence>
<dbReference type="InterPro" id="IPR040442">
    <property type="entry name" value="Pyrv_kinase-like_dom_sf"/>
</dbReference>
<comment type="similarity">
    <text evidence="1">Belongs to the HpcH/HpaI aldolase family.</text>
</comment>
<dbReference type="EMBL" id="JH793368">
    <property type="protein sequence ID" value="ELQ42473.1"/>
    <property type="molecule type" value="Genomic_DNA"/>
</dbReference>
<dbReference type="GO" id="GO:0005737">
    <property type="term" value="C:cytoplasm"/>
    <property type="evidence" value="ECO:0007669"/>
    <property type="project" value="TreeGrafter"/>
</dbReference>